<keyword evidence="4 7" id="KW-0663">Pyridoxal phosphate</keyword>
<dbReference type="AlphaFoldDB" id="A0A841YBI8"/>
<evidence type="ECO:0000313" key="10">
    <source>
        <dbReference type="Proteomes" id="UP000571128"/>
    </source>
</evidence>
<keyword evidence="2 9" id="KW-0032">Aminotransferase</keyword>
<evidence type="ECO:0000256" key="4">
    <source>
        <dbReference type="ARBA" id="ARBA00022898"/>
    </source>
</evidence>
<evidence type="ECO:0000256" key="1">
    <source>
        <dbReference type="ARBA" id="ARBA00001933"/>
    </source>
</evidence>
<dbReference type="PIRSF" id="PIRSF000390">
    <property type="entry name" value="PLP_StrS"/>
    <property type="match status" value="1"/>
</dbReference>
<gene>
    <name evidence="9" type="ORF">HB844_02005</name>
</gene>
<dbReference type="GO" id="GO:0008483">
    <property type="term" value="F:transaminase activity"/>
    <property type="evidence" value="ECO:0007669"/>
    <property type="project" value="UniProtKB-KW"/>
</dbReference>
<dbReference type="InterPro" id="IPR015424">
    <property type="entry name" value="PyrdxlP-dep_Trfase"/>
</dbReference>
<evidence type="ECO:0000256" key="3">
    <source>
        <dbReference type="ARBA" id="ARBA00022679"/>
    </source>
</evidence>
<evidence type="ECO:0000256" key="7">
    <source>
        <dbReference type="PIRSR" id="PIRSR000390-2"/>
    </source>
</evidence>
<comment type="caution">
    <text evidence="9">The sequence shown here is derived from an EMBL/GenBank/DDBJ whole genome shotgun (WGS) entry which is preliminary data.</text>
</comment>
<dbReference type="CDD" id="cd00616">
    <property type="entry name" value="AHBA_syn"/>
    <property type="match status" value="1"/>
</dbReference>
<dbReference type="Proteomes" id="UP000571128">
    <property type="component" value="Unassembled WGS sequence"/>
</dbReference>
<dbReference type="PANTHER" id="PTHR30244">
    <property type="entry name" value="TRANSAMINASE"/>
    <property type="match status" value="1"/>
</dbReference>
<feature type="modified residue" description="N6-(pyridoxal phosphate)lysine" evidence="7">
    <location>
        <position position="187"/>
    </location>
</feature>
<dbReference type="InterPro" id="IPR015421">
    <property type="entry name" value="PyrdxlP-dep_Trfase_major"/>
</dbReference>
<evidence type="ECO:0000256" key="8">
    <source>
        <dbReference type="RuleBase" id="RU004508"/>
    </source>
</evidence>
<dbReference type="PANTHER" id="PTHR30244:SF34">
    <property type="entry name" value="DTDP-4-AMINO-4,6-DIDEOXYGALACTOSE TRANSAMINASE"/>
    <property type="match status" value="1"/>
</dbReference>
<dbReference type="EMBL" id="JAARPY010000002">
    <property type="protein sequence ID" value="MBC1397635.1"/>
    <property type="molecule type" value="Genomic_DNA"/>
</dbReference>
<feature type="active site" description="Proton acceptor" evidence="6">
    <location>
        <position position="187"/>
    </location>
</feature>
<dbReference type="GO" id="GO:0030170">
    <property type="term" value="F:pyridoxal phosphate binding"/>
    <property type="evidence" value="ECO:0007669"/>
    <property type="project" value="TreeGrafter"/>
</dbReference>
<comment type="similarity">
    <text evidence="5 8">Belongs to the DegT/DnrJ/EryC1 family.</text>
</comment>
<sequence length="376" mass="42191">MNKQILLSPPDMSGQELEYIKETFRDNWIAPVGPNIDAFEEELADYVGVEYSVAVSSGTAGLHLALIAAGVGAGDVVFCQSFTFAASVNPILYQKAIPVLIDSEETSWNMSAELLEEALKKEKVKPKAVIVTHIYGQIAELKRIKQLCENYEVILIEDACESLGSVYHSQHTGTIGDIGVYSFNGNKIITTSGGGMVVTNNVFFAEKIRYLSTQAKSKAPFYLHEEIGYNYRLSNVLAGIGRGQLLSLDKKIEKRREIYSRYSDAFEEANIYLMPEECPGTKVNRWLSVILLPVGRPVQLMNFMKDRLIESRLTWNPMHRQPFLKNYSFYKTNKVAVSDRLFLTGLCLPSGSSLSQTEQEKVINTIKEFLIEENDL</sequence>
<reference evidence="9 10" key="1">
    <citation type="submission" date="2020-03" db="EMBL/GenBank/DDBJ databases">
        <title>Soil Listeria distribution.</title>
        <authorList>
            <person name="Liao J."/>
            <person name="Wiedmann M."/>
        </authorList>
    </citation>
    <scope>NUCLEOTIDE SEQUENCE [LARGE SCALE GENOMIC DNA]</scope>
    <source>
        <strain evidence="9 10">FSL L7-1645</strain>
    </source>
</reference>
<dbReference type="SUPFAM" id="SSF53383">
    <property type="entry name" value="PLP-dependent transferases"/>
    <property type="match status" value="1"/>
</dbReference>
<name>A0A841YBI8_9LIST</name>
<evidence type="ECO:0000256" key="2">
    <source>
        <dbReference type="ARBA" id="ARBA00022576"/>
    </source>
</evidence>
<dbReference type="Gene3D" id="3.40.640.10">
    <property type="entry name" value="Type I PLP-dependent aspartate aminotransferase-like (Major domain)"/>
    <property type="match status" value="1"/>
</dbReference>
<dbReference type="InterPro" id="IPR015422">
    <property type="entry name" value="PyrdxlP-dep_Trfase_small"/>
</dbReference>
<dbReference type="Pfam" id="PF01041">
    <property type="entry name" value="DegT_DnrJ_EryC1"/>
    <property type="match status" value="1"/>
</dbReference>
<organism evidence="9 10">
    <name type="scientific">Listeria fleischmannii</name>
    <dbReference type="NCBI Taxonomy" id="1069827"/>
    <lineage>
        <taxon>Bacteria</taxon>
        <taxon>Bacillati</taxon>
        <taxon>Bacillota</taxon>
        <taxon>Bacilli</taxon>
        <taxon>Bacillales</taxon>
        <taxon>Listeriaceae</taxon>
        <taxon>Listeria</taxon>
    </lineage>
</organism>
<protein>
    <submittedName>
        <fullName evidence="9">Aminotransferase DegT</fullName>
    </submittedName>
</protein>
<dbReference type="FunFam" id="3.40.640.10:FF:000090">
    <property type="entry name" value="Pyridoxal phosphate-dependent aminotransferase"/>
    <property type="match status" value="1"/>
</dbReference>
<evidence type="ECO:0000256" key="6">
    <source>
        <dbReference type="PIRSR" id="PIRSR000390-1"/>
    </source>
</evidence>
<dbReference type="GO" id="GO:0000271">
    <property type="term" value="P:polysaccharide biosynthetic process"/>
    <property type="evidence" value="ECO:0007669"/>
    <property type="project" value="TreeGrafter"/>
</dbReference>
<evidence type="ECO:0000313" key="9">
    <source>
        <dbReference type="EMBL" id="MBC1397635.1"/>
    </source>
</evidence>
<keyword evidence="3 9" id="KW-0808">Transferase</keyword>
<proteinExistence type="inferred from homology"/>
<dbReference type="RefSeq" id="WP_007545532.1">
    <property type="nucleotide sequence ID" value="NZ_JAARPY010000002.1"/>
</dbReference>
<dbReference type="Gene3D" id="3.90.1150.10">
    <property type="entry name" value="Aspartate Aminotransferase, domain 1"/>
    <property type="match status" value="1"/>
</dbReference>
<comment type="cofactor">
    <cofactor evidence="1">
        <name>pyridoxal 5'-phosphate</name>
        <dbReference type="ChEBI" id="CHEBI:597326"/>
    </cofactor>
</comment>
<accession>A0A841YBI8</accession>
<dbReference type="InterPro" id="IPR000653">
    <property type="entry name" value="DegT/StrS_aminotransferase"/>
</dbReference>
<evidence type="ECO:0000256" key="5">
    <source>
        <dbReference type="ARBA" id="ARBA00037999"/>
    </source>
</evidence>